<dbReference type="Proteomes" id="UP000245362">
    <property type="component" value="Unassembled WGS sequence"/>
</dbReference>
<organism evidence="1 2">
    <name type="scientific">Vibrio albus</name>
    <dbReference type="NCBI Taxonomy" id="2200953"/>
    <lineage>
        <taxon>Bacteria</taxon>
        <taxon>Pseudomonadati</taxon>
        <taxon>Pseudomonadota</taxon>
        <taxon>Gammaproteobacteria</taxon>
        <taxon>Vibrionales</taxon>
        <taxon>Vibrionaceae</taxon>
        <taxon>Vibrio</taxon>
    </lineage>
</organism>
<reference evidence="1 2" key="1">
    <citation type="submission" date="2018-05" db="EMBL/GenBank/DDBJ databases">
        <title>Vibrio limimaris sp. nov., isolated from marine sediment.</title>
        <authorList>
            <person name="Li C.-M."/>
        </authorList>
    </citation>
    <scope>NUCLEOTIDE SEQUENCE [LARGE SCALE GENOMIC DNA]</scope>
    <source>
        <strain evidence="1 2">E4404</strain>
    </source>
</reference>
<sequence length="371" mass="42010">MKRGVSLYSYQQSQFFKESTLESQLEEVANNLDGATGIELIDEMSLQYPVPDPQFMKKWYGLIEQHNLTPVAMDVSMDVLQFRDHVMSYDECAERLRHDITLAKMLGFSNVRVLSIVPLEVLIKALPLAEALDIRLGKEVHQPMSLEGRYVSEIVEFAEKHNTEHLGIVPDFGIFGTRPSEAILDGFIRRGAAPESAEASVALSGMIKSGNAPFKMVDVENHTAGNVRSSFTRYINTGECIDDFKSAFAVIKELAEKYVKNPTDLDYSVVAEGIMLSNTSAKTLGELAKHVTHIHAKFNNMTEIPGKPGQYQDIAIDYENPIRELKKAGYTGYLNTEYEGQRYFQDRFKDSMMDEFEQVRRHQEMMKRLIG</sequence>
<dbReference type="OrthoDB" id="3615236at2"/>
<dbReference type="Gene3D" id="3.20.20.150">
    <property type="entry name" value="Divalent-metal-dependent TIM barrel enzymes"/>
    <property type="match status" value="1"/>
</dbReference>
<dbReference type="GO" id="GO:0016853">
    <property type="term" value="F:isomerase activity"/>
    <property type="evidence" value="ECO:0007669"/>
    <property type="project" value="UniProtKB-KW"/>
</dbReference>
<protein>
    <submittedName>
        <fullName evidence="1">Xylose isomerase</fullName>
    </submittedName>
</protein>
<accession>A0A2U3B9I9</accession>
<dbReference type="SUPFAM" id="SSF51658">
    <property type="entry name" value="Xylose isomerase-like"/>
    <property type="match status" value="2"/>
</dbReference>
<dbReference type="InterPro" id="IPR036237">
    <property type="entry name" value="Xyl_isomerase-like_sf"/>
</dbReference>
<keyword evidence="2" id="KW-1185">Reference proteome</keyword>
<dbReference type="RefSeq" id="WP_109320021.1">
    <property type="nucleotide sequence ID" value="NZ_QFWT01000005.1"/>
</dbReference>
<name>A0A2U3B9I9_9VIBR</name>
<keyword evidence="1" id="KW-0413">Isomerase</keyword>
<comment type="caution">
    <text evidence="1">The sequence shown here is derived from an EMBL/GenBank/DDBJ whole genome shotgun (WGS) entry which is preliminary data.</text>
</comment>
<proteinExistence type="predicted"/>
<dbReference type="EMBL" id="QFWT01000005">
    <property type="protein sequence ID" value="PWI33437.1"/>
    <property type="molecule type" value="Genomic_DNA"/>
</dbReference>
<evidence type="ECO:0000313" key="2">
    <source>
        <dbReference type="Proteomes" id="UP000245362"/>
    </source>
</evidence>
<gene>
    <name evidence="1" type="ORF">DI392_11370</name>
</gene>
<dbReference type="AlphaFoldDB" id="A0A2U3B9I9"/>
<evidence type="ECO:0000313" key="1">
    <source>
        <dbReference type="EMBL" id="PWI33437.1"/>
    </source>
</evidence>